<comment type="caution">
    <text evidence="2">The sequence shown here is derived from an EMBL/GenBank/DDBJ whole genome shotgun (WGS) entry which is preliminary data.</text>
</comment>
<name>A0A850V0K7_9CORV</name>
<dbReference type="EMBL" id="WEIW01001311">
    <property type="protein sequence ID" value="NWH37675.1"/>
    <property type="molecule type" value="Genomic_DNA"/>
</dbReference>
<evidence type="ECO:0000259" key="1">
    <source>
        <dbReference type="Pfam" id="PF01571"/>
    </source>
</evidence>
<dbReference type="InterPro" id="IPR027266">
    <property type="entry name" value="TrmE/GcvT-like"/>
</dbReference>
<dbReference type="SUPFAM" id="SSF103025">
    <property type="entry name" value="Folate-binding domain"/>
    <property type="match status" value="1"/>
</dbReference>
<dbReference type="InterPro" id="IPR006222">
    <property type="entry name" value="GCVT_N"/>
</dbReference>
<organism evidence="2 3">
    <name type="scientific">Chloropsis hardwickii</name>
    <dbReference type="NCBI Taxonomy" id="667144"/>
    <lineage>
        <taxon>Eukaryota</taxon>
        <taxon>Metazoa</taxon>
        <taxon>Chordata</taxon>
        <taxon>Craniata</taxon>
        <taxon>Vertebrata</taxon>
        <taxon>Euteleostomi</taxon>
        <taxon>Archelosauria</taxon>
        <taxon>Archosauria</taxon>
        <taxon>Dinosauria</taxon>
        <taxon>Saurischia</taxon>
        <taxon>Theropoda</taxon>
        <taxon>Coelurosauria</taxon>
        <taxon>Aves</taxon>
        <taxon>Neognathae</taxon>
        <taxon>Neoaves</taxon>
        <taxon>Telluraves</taxon>
        <taxon>Australaves</taxon>
        <taxon>Passeriformes</taxon>
        <taxon>Corvoidea</taxon>
        <taxon>Irenidae</taxon>
        <taxon>Chloropsis</taxon>
    </lineage>
</organism>
<dbReference type="Pfam" id="PF01571">
    <property type="entry name" value="GCV_T"/>
    <property type="match status" value="1"/>
</dbReference>
<dbReference type="InterPro" id="IPR028896">
    <property type="entry name" value="GcvT/YgfZ/DmdA"/>
</dbReference>
<evidence type="ECO:0000313" key="2">
    <source>
        <dbReference type="EMBL" id="NWH37675.1"/>
    </source>
</evidence>
<feature type="non-terminal residue" evidence="2">
    <location>
        <position position="1"/>
    </location>
</feature>
<dbReference type="AlphaFoldDB" id="A0A850V0K7"/>
<dbReference type="PANTHER" id="PTHR43757:SF2">
    <property type="entry name" value="AMINOMETHYLTRANSFERASE, MITOCHONDRIAL"/>
    <property type="match status" value="1"/>
</dbReference>
<keyword evidence="3" id="KW-1185">Reference proteome</keyword>
<proteinExistence type="predicted"/>
<protein>
    <submittedName>
        <fullName evidence="2">GCST protein</fullName>
    </submittedName>
</protein>
<gene>
    <name evidence="2" type="primary">Gcv1</name>
    <name evidence="2" type="ORF">CHLHAR_R14762</name>
</gene>
<evidence type="ECO:0000313" key="3">
    <source>
        <dbReference type="Proteomes" id="UP000640999"/>
    </source>
</evidence>
<accession>A0A850V0K7</accession>
<dbReference type="OrthoDB" id="10263536at2759"/>
<dbReference type="Proteomes" id="UP000640999">
    <property type="component" value="Unassembled WGS sequence"/>
</dbReference>
<feature type="domain" description="GCVT N-terminal" evidence="1">
    <location>
        <begin position="1"/>
        <end position="140"/>
    </location>
</feature>
<dbReference type="PANTHER" id="PTHR43757">
    <property type="entry name" value="AMINOMETHYLTRANSFERASE"/>
    <property type="match status" value="1"/>
</dbReference>
<feature type="non-terminal residue" evidence="2">
    <location>
        <position position="140"/>
    </location>
</feature>
<sequence length="140" mass="15048">RYALFTNVEGGILDDLMVARPAADKLFLVVNAACKEQDLAHLQRFIGNYCEIESLFESRALLALQGPQAASVLARLAPDVAGMTFMQFTTLDLLGVACHISRSGYTGEDGYEISVPVEHAETLARALLAQPEVQPIGLGA</sequence>
<reference evidence="2" key="1">
    <citation type="submission" date="2019-10" db="EMBL/GenBank/DDBJ databases">
        <title>Bird 10,000 Genomes (B10K) Project - Family phase.</title>
        <authorList>
            <person name="Zhang G."/>
        </authorList>
    </citation>
    <scope>NUCLEOTIDE SEQUENCE</scope>
    <source>
        <strain evidence="2">B10K-IZ-033-78</strain>
        <tissue evidence="2">Muscle</tissue>
    </source>
</reference>
<dbReference type="Gene3D" id="3.30.1360.120">
    <property type="entry name" value="Probable tRNA modification gtpase trme, domain 1"/>
    <property type="match status" value="1"/>
</dbReference>